<dbReference type="Gene3D" id="2.60.40.10">
    <property type="entry name" value="Immunoglobulins"/>
    <property type="match status" value="4"/>
</dbReference>
<feature type="signal peptide" evidence="4">
    <location>
        <begin position="1"/>
        <end position="32"/>
    </location>
</feature>
<dbReference type="InterPro" id="IPR012334">
    <property type="entry name" value="Pectin_lyas_fold"/>
</dbReference>
<dbReference type="SMART" id="SM00231">
    <property type="entry name" value="FA58C"/>
    <property type="match status" value="2"/>
</dbReference>
<feature type="domain" description="F5/8 type C" evidence="5">
    <location>
        <begin position="198"/>
        <end position="309"/>
    </location>
</feature>
<dbReference type="Gene3D" id="2.160.20.10">
    <property type="entry name" value="Single-stranded right-handed beta-helix, Pectin lyase-like"/>
    <property type="match status" value="1"/>
</dbReference>
<evidence type="ECO:0000256" key="4">
    <source>
        <dbReference type="SAM" id="SignalP"/>
    </source>
</evidence>
<gene>
    <name evidence="6" type="ORF">GCM10009663_02870</name>
</gene>
<dbReference type="InterPro" id="IPR006626">
    <property type="entry name" value="PbH1"/>
</dbReference>
<dbReference type="Pfam" id="PF00754">
    <property type="entry name" value="F5_F8_type_C"/>
    <property type="match status" value="3"/>
</dbReference>
<keyword evidence="1" id="KW-0326">Glycosidase</keyword>
<keyword evidence="4" id="KW-0732">Signal</keyword>
<feature type="region of interest" description="Disordered" evidence="3">
    <location>
        <begin position="391"/>
        <end position="418"/>
    </location>
</feature>
<dbReference type="InterPro" id="IPR033801">
    <property type="entry name" value="CBM6-CBM35-CBM36-like_1"/>
</dbReference>
<protein>
    <submittedName>
        <fullName evidence="6">Discoidin domain-containing protein</fullName>
    </submittedName>
</protein>
<dbReference type="PROSITE" id="PS50022">
    <property type="entry name" value="FA58C_3"/>
    <property type="match status" value="2"/>
</dbReference>
<evidence type="ECO:0000256" key="3">
    <source>
        <dbReference type="SAM" id="MobiDB-lite"/>
    </source>
</evidence>
<dbReference type="InterPro" id="IPR011635">
    <property type="entry name" value="CARDB"/>
</dbReference>
<dbReference type="CDD" id="cd14490">
    <property type="entry name" value="CBM6-CBM35-CBM36_like_1"/>
    <property type="match status" value="1"/>
</dbReference>
<dbReference type="SUPFAM" id="SSF49785">
    <property type="entry name" value="Galactose-binding domain-like"/>
    <property type="match status" value="3"/>
</dbReference>
<dbReference type="EMBL" id="BAAALD010000002">
    <property type="protein sequence ID" value="GAA1069674.1"/>
    <property type="molecule type" value="Genomic_DNA"/>
</dbReference>
<evidence type="ECO:0000259" key="5">
    <source>
        <dbReference type="PROSITE" id="PS50022"/>
    </source>
</evidence>
<sequence length="1430" mass="147870">MRSNRTLPRLGAATVATGLLLMVIGPVVPAHAAGGPNLAAGKTVTASSSTGVQVVGNVNDGSQETYWESANNALPQWVQVDLGSPAAIDQVVLKLPAGWGSRDETLTLLGSTDGSNFSTVLGSAAQSFDPGAGNTVRLNFASTTTRFVRVSVTANTGWPAAQISELEVYGSTSASGNLVRSATASSANGAYTANNAADGNTGTYWESANNAFPQWYQADLGSAVPVNKLVLRLPSGWETRSETLKAQGSTDGSNFTDLVASAAYTFNPATGNSATINLSTTTTRYVRLSFTANSAWPAAQLSEFEVYGPSSGDTQAPGAPGSLAYTQPASGQIKLTWNAATDNVGVTGYDVYANGELLTSVAGNVLTYTDSRPDSATVSYYVKAKDAAGNQSAASNTVTRTGQSGDTQAPSAPGGLAYTQPGSGQIKLTWTASSDNVGVSGYDVYANGSLKASVGGSVLTYTDSQPDTATVSYYVKAKDAAGNQSDSSNTVIRTGQTGGNGTNLAAGKPITANSSVYSFVATNANDNDVTSYWEGAGGSYPNTLTVALGSNADTQQVVLKLNPASAWGARTQTIEVLGREQNSSTFTTLVAAKPYGFDPASGNTVTIPVGARVADVQLKITSNTGSSAGQVAEFQVVGVPAPNPDLTVTGTTVSPASPVETDALTLATTVKNQGNAASAATSVNLYLGSTKVGTAQVGALAAGASSTVNVSVPAQNSGSYQLTAKVDESNAVIEQDETNNTWTAASDLVVNQVASSDLVAAPVSWSPSNPAAGNAVNFTVAIKNQGTSAAASGAHGITLTVLDAQGNAVKTLTGSYSGAIAPGATTSPVSLGSWTAVNGKYTVKTVIATDANELPVKQANNTSSQGLYIGRGANMPFDTYEAEDGVLGGGAAVVGPNRTIGDLAGEASGRKAVTLNSTGSSVEFTTKAATNTLVTRFSIPDSASGDGTNATLNVYVDGTFLKAIDLTSKYAWLYGSETAPGNSPGSGGQRHVYDEANLLLGTTVPAGHKIKLQKDPANTSQYAIDFVSLEQATQIANPDPAKYVVPTGFTHQDVQNALDKVRMDTTGTYVGVYLPAGDYQTANKLQVYGKAVKVVGAGPWFTRFYAPASQSNTDVGFRAEATANGSTFSGFAYFGNYTSRIDGPGKVFDFSNVANITIDNIWTEHMVCMYWGANTDSMRITNSRIRDTFADGINMTNGSTDNLISNNEARATGDDSFALFSAIDAGGADEKNNVFENLTTILTWRAAGIAVYGGYANTFRNIYIADTLCYSGVTISSLDFGYPMNGFGASPTTNLQNMTIVRSGGHFWGQQVFPAIWVFSASKVFQGIRVSDVDIVDPTYSGIMFQTKYTGSQPENPVKDTVFTNVSITGAKKSGDAFDAKSGYGVWANEMPEAGQGPAVGEAVFNNLTMSGNFKDIQNTTSTFKITVNP</sequence>
<feature type="chain" id="PRO_5045822505" evidence="4">
    <location>
        <begin position="33"/>
        <end position="1430"/>
    </location>
</feature>
<dbReference type="InterPro" id="IPR008979">
    <property type="entry name" value="Galactose-bd-like_sf"/>
</dbReference>
<proteinExistence type="predicted"/>
<keyword evidence="2" id="KW-0624">Polysaccharide degradation</keyword>
<dbReference type="SUPFAM" id="SSF51126">
    <property type="entry name" value="Pectin lyase-like"/>
    <property type="match status" value="1"/>
</dbReference>
<dbReference type="Pfam" id="PF22815">
    <property type="entry name" value="CatAgl_D1"/>
    <property type="match status" value="1"/>
</dbReference>
<feature type="compositionally biased region" description="Polar residues" evidence="3">
    <location>
        <begin position="482"/>
        <end position="495"/>
    </location>
</feature>
<dbReference type="SMART" id="SM00710">
    <property type="entry name" value="PbH1"/>
    <property type="match status" value="6"/>
</dbReference>
<keyword evidence="1" id="KW-0378">Hydrolase</keyword>
<dbReference type="Proteomes" id="UP001499987">
    <property type="component" value="Unassembled WGS sequence"/>
</dbReference>
<dbReference type="RefSeq" id="WP_344621576.1">
    <property type="nucleotide sequence ID" value="NZ_BAAALD010000002.1"/>
</dbReference>
<dbReference type="SMART" id="SM00060">
    <property type="entry name" value="FN3"/>
    <property type="match status" value="2"/>
</dbReference>
<feature type="domain" description="F5/8 type C" evidence="5">
    <location>
        <begin position="26"/>
        <end position="171"/>
    </location>
</feature>
<dbReference type="Pfam" id="PF22816">
    <property type="entry name" value="CatAgl_D2"/>
    <property type="match status" value="1"/>
</dbReference>
<evidence type="ECO:0000256" key="2">
    <source>
        <dbReference type="ARBA" id="ARBA00023326"/>
    </source>
</evidence>
<evidence type="ECO:0000256" key="1">
    <source>
        <dbReference type="ARBA" id="ARBA00023295"/>
    </source>
</evidence>
<feature type="region of interest" description="Disordered" evidence="3">
    <location>
        <begin position="482"/>
        <end position="503"/>
    </location>
</feature>
<dbReference type="Gene3D" id="2.60.120.260">
    <property type="entry name" value="Galactose-binding domain-like"/>
    <property type="match status" value="3"/>
</dbReference>
<keyword evidence="2" id="KW-0119">Carbohydrate metabolism</keyword>
<dbReference type="InterPro" id="IPR055149">
    <property type="entry name" value="Agl_cat_D2"/>
</dbReference>
<dbReference type="SUPFAM" id="SSF49265">
    <property type="entry name" value="Fibronectin type III"/>
    <property type="match status" value="1"/>
</dbReference>
<dbReference type="InterPro" id="IPR003961">
    <property type="entry name" value="FN3_dom"/>
</dbReference>
<accession>A0ABN1T8S3</accession>
<comment type="caution">
    <text evidence="6">The sequence shown here is derived from an EMBL/GenBank/DDBJ whole genome shotgun (WGS) entry which is preliminary data.</text>
</comment>
<reference evidence="6 7" key="1">
    <citation type="journal article" date="2019" name="Int. J. Syst. Evol. Microbiol.">
        <title>The Global Catalogue of Microorganisms (GCM) 10K type strain sequencing project: providing services to taxonomists for standard genome sequencing and annotation.</title>
        <authorList>
            <consortium name="The Broad Institute Genomics Platform"/>
            <consortium name="The Broad Institute Genome Sequencing Center for Infectious Disease"/>
            <person name="Wu L."/>
            <person name="Ma J."/>
        </authorList>
    </citation>
    <scope>NUCLEOTIDE SEQUENCE [LARGE SCALE GENOMIC DNA]</scope>
    <source>
        <strain evidence="6 7">JCM 13002</strain>
    </source>
</reference>
<dbReference type="InterPro" id="IPR036116">
    <property type="entry name" value="FN3_sf"/>
</dbReference>
<keyword evidence="7" id="KW-1185">Reference proteome</keyword>
<dbReference type="InterPro" id="IPR013783">
    <property type="entry name" value="Ig-like_fold"/>
</dbReference>
<evidence type="ECO:0000313" key="6">
    <source>
        <dbReference type="EMBL" id="GAA1069674.1"/>
    </source>
</evidence>
<organism evidence="6 7">
    <name type="scientific">Kitasatospora arboriphila</name>
    <dbReference type="NCBI Taxonomy" id="258052"/>
    <lineage>
        <taxon>Bacteria</taxon>
        <taxon>Bacillati</taxon>
        <taxon>Actinomycetota</taxon>
        <taxon>Actinomycetes</taxon>
        <taxon>Kitasatosporales</taxon>
        <taxon>Streptomycetaceae</taxon>
        <taxon>Kitasatospora</taxon>
    </lineage>
</organism>
<name>A0ABN1T8S3_9ACTN</name>
<dbReference type="Pfam" id="PF07705">
    <property type="entry name" value="CARDB"/>
    <property type="match status" value="1"/>
</dbReference>
<feature type="compositionally biased region" description="Polar residues" evidence="3">
    <location>
        <begin position="391"/>
        <end position="410"/>
    </location>
</feature>
<dbReference type="InterPro" id="IPR011050">
    <property type="entry name" value="Pectin_lyase_fold/virulence"/>
</dbReference>
<dbReference type="InterPro" id="IPR000421">
    <property type="entry name" value="FA58C"/>
</dbReference>
<evidence type="ECO:0000313" key="7">
    <source>
        <dbReference type="Proteomes" id="UP001499987"/>
    </source>
</evidence>